<reference evidence="2 3" key="1">
    <citation type="submission" date="2019-12" db="EMBL/GenBank/DDBJ databases">
        <authorList>
            <person name="Alioto T."/>
            <person name="Alioto T."/>
            <person name="Gomez Garrido J."/>
        </authorList>
    </citation>
    <scope>NUCLEOTIDE SEQUENCE [LARGE SCALE GENOMIC DNA]</scope>
</reference>
<evidence type="ECO:0000313" key="3">
    <source>
        <dbReference type="Proteomes" id="UP000594638"/>
    </source>
</evidence>
<gene>
    <name evidence="2" type="ORF">OLEA9_A084763</name>
</gene>
<evidence type="ECO:0000256" key="1">
    <source>
        <dbReference type="SAM" id="MobiDB-lite"/>
    </source>
</evidence>
<comment type="caution">
    <text evidence="2">The sequence shown here is derived from an EMBL/GenBank/DDBJ whole genome shotgun (WGS) entry which is preliminary data.</text>
</comment>
<accession>A0A8S0RB67</accession>
<dbReference type="PANTHER" id="PTHR48253:SF2">
    <property type="entry name" value="ISOPENICILLIN N SYNTHASE-LIKE FE(2+) 2OG DIOXYGENASE DOMAIN-CONTAINING PROTEIN"/>
    <property type="match status" value="1"/>
</dbReference>
<name>A0A8S0RB67_OLEEU</name>
<dbReference type="Proteomes" id="UP000594638">
    <property type="component" value="Unassembled WGS sequence"/>
</dbReference>
<dbReference type="PANTHER" id="PTHR48253">
    <property type="match status" value="1"/>
</dbReference>
<dbReference type="EMBL" id="CACTIH010002475">
    <property type="protein sequence ID" value="CAA2976573.1"/>
    <property type="molecule type" value="Genomic_DNA"/>
</dbReference>
<dbReference type="SUPFAM" id="SSF51197">
    <property type="entry name" value="Clavaminate synthase-like"/>
    <property type="match status" value="1"/>
</dbReference>
<dbReference type="Gene3D" id="2.60.120.330">
    <property type="entry name" value="B-lactam Antibiotic, Isopenicillin N Synthase, Chain"/>
    <property type="match status" value="1"/>
</dbReference>
<keyword evidence="3" id="KW-1185">Reference proteome</keyword>
<dbReference type="AlphaFoldDB" id="A0A8S0RB67"/>
<evidence type="ECO:0000313" key="2">
    <source>
        <dbReference type="EMBL" id="CAA2976573.1"/>
    </source>
</evidence>
<feature type="region of interest" description="Disordered" evidence="1">
    <location>
        <begin position="349"/>
        <end position="371"/>
    </location>
</feature>
<dbReference type="OrthoDB" id="438224at2759"/>
<dbReference type="Gramene" id="OE9A084763T2">
    <property type="protein sequence ID" value="OE9A084763C2"/>
    <property type="gene ID" value="OE9A084763"/>
</dbReference>
<sequence>MEEKPEILQLYELRYSDLILLSSNKLPPSPEEIRRLETVSETIMQNLGPTGPGLLSIVGVPKASVLRKALLPLARKLSLLSNDDRKLILKEHNLGSDVALKDLDRIVSSFAMQMKYEQRTCDGVNNEKMEGEFEDEEFKNLGSVFKELGFCMMELGLRVARICDRVIGGHELEQSLLLSGTAKGRLIHYHSRIDNFVIKEAAKRKGRRISQVNLGNEVTVFDEKKLDLWQQWHYDYGIFTILAAPMFMLSNANFELECECPTDHTYLQILDPEKNRVLMMKASMESFIVQVGESADVLSKGKLRAALHCVCRPRKTENLSRETFVVFLQPAWSKTFHLSDYPVERLTSSSQDSESYLEGTHGARKDSNGLTQKIHQLVPPLHSRLKDGMTFAEFSRETTKQYYGSSGLQPNR</sequence>
<dbReference type="Gramene" id="OE9A084763T1">
    <property type="protein sequence ID" value="OE9A084763C1"/>
    <property type="gene ID" value="OE9A084763"/>
</dbReference>
<organism evidence="2 3">
    <name type="scientific">Olea europaea subsp. europaea</name>
    <dbReference type="NCBI Taxonomy" id="158383"/>
    <lineage>
        <taxon>Eukaryota</taxon>
        <taxon>Viridiplantae</taxon>
        <taxon>Streptophyta</taxon>
        <taxon>Embryophyta</taxon>
        <taxon>Tracheophyta</taxon>
        <taxon>Spermatophyta</taxon>
        <taxon>Magnoliopsida</taxon>
        <taxon>eudicotyledons</taxon>
        <taxon>Gunneridae</taxon>
        <taxon>Pentapetalae</taxon>
        <taxon>asterids</taxon>
        <taxon>lamiids</taxon>
        <taxon>Lamiales</taxon>
        <taxon>Oleaceae</taxon>
        <taxon>Oleeae</taxon>
        <taxon>Olea</taxon>
    </lineage>
</organism>
<dbReference type="InterPro" id="IPR027443">
    <property type="entry name" value="IPNS-like_sf"/>
</dbReference>
<proteinExistence type="predicted"/>
<protein>
    <submittedName>
        <fullName evidence="2">Uncharacterized protein LOC111412373</fullName>
    </submittedName>
</protein>
<dbReference type="FunFam" id="2.60.120.330:FF:000044">
    <property type="entry name" value="2-oxoglutarate (2OG) and Fe(II)-dependent oxygenase superfamily protein"/>
    <property type="match status" value="1"/>
</dbReference>